<dbReference type="GO" id="GO:0080124">
    <property type="term" value="F:pheophytinase activity"/>
    <property type="evidence" value="ECO:0007669"/>
    <property type="project" value="InterPro"/>
</dbReference>
<keyword evidence="1" id="KW-1133">Transmembrane helix</keyword>
<keyword evidence="3" id="KW-1185">Reference proteome</keyword>
<dbReference type="PANTHER" id="PTHR47280:SF1">
    <property type="entry name" value="PHEOPHYTINASE, CHLOROPLASTIC"/>
    <property type="match status" value="1"/>
</dbReference>
<dbReference type="AlphaFoldDB" id="A0AAD4W5R3"/>
<gene>
    <name evidence="2" type="ORF">L3X38_026136</name>
</gene>
<evidence type="ECO:0000256" key="1">
    <source>
        <dbReference type="SAM" id="Phobius"/>
    </source>
</evidence>
<organism evidence="2 3">
    <name type="scientific">Prunus dulcis</name>
    <name type="common">Almond</name>
    <name type="synonym">Amygdalus dulcis</name>
    <dbReference type="NCBI Taxonomy" id="3755"/>
    <lineage>
        <taxon>Eukaryota</taxon>
        <taxon>Viridiplantae</taxon>
        <taxon>Streptophyta</taxon>
        <taxon>Embryophyta</taxon>
        <taxon>Tracheophyta</taxon>
        <taxon>Spermatophyta</taxon>
        <taxon>Magnoliopsida</taxon>
        <taxon>eudicotyledons</taxon>
        <taxon>Gunneridae</taxon>
        <taxon>Pentapetalae</taxon>
        <taxon>rosids</taxon>
        <taxon>fabids</taxon>
        <taxon>Rosales</taxon>
        <taxon>Rosaceae</taxon>
        <taxon>Amygdaloideae</taxon>
        <taxon>Amygdaleae</taxon>
        <taxon>Prunus</taxon>
    </lineage>
</organism>
<reference evidence="2 3" key="1">
    <citation type="journal article" date="2022" name="G3 (Bethesda)">
        <title>Whole-genome sequence and methylome profiling of the almond [Prunus dulcis (Mill.) D.A. Webb] cultivar 'Nonpareil'.</title>
        <authorList>
            <person name="D'Amico-Willman K.M."/>
            <person name="Ouma W.Z."/>
            <person name="Meulia T."/>
            <person name="Sideli G.M."/>
            <person name="Gradziel T.M."/>
            <person name="Fresnedo-Ramirez J."/>
        </authorList>
    </citation>
    <scope>NUCLEOTIDE SEQUENCE [LARGE SCALE GENOMIC DNA]</scope>
    <source>
        <strain evidence="2">Clone GOH B32 T37-40</strain>
    </source>
</reference>
<evidence type="ECO:0000313" key="2">
    <source>
        <dbReference type="EMBL" id="KAI5336002.1"/>
    </source>
</evidence>
<keyword evidence="1" id="KW-0812">Transmembrane</keyword>
<name>A0AAD4W5R3_PRUDU</name>
<dbReference type="GO" id="GO:0009507">
    <property type="term" value="C:chloroplast"/>
    <property type="evidence" value="ECO:0007669"/>
    <property type="project" value="TreeGrafter"/>
</dbReference>
<accession>A0AAD4W5R3</accession>
<keyword evidence="1" id="KW-0472">Membrane</keyword>
<dbReference type="InterPro" id="IPR029058">
    <property type="entry name" value="AB_hydrolase_fold"/>
</dbReference>
<evidence type="ECO:0000313" key="3">
    <source>
        <dbReference type="Proteomes" id="UP001054821"/>
    </source>
</evidence>
<dbReference type="SUPFAM" id="SSF53474">
    <property type="entry name" value="alpha/beta-Hydrolases"/>
    <property type="match status" value="1"/>
</dbReference>
<dbReference type="PANTHER" id="PTHR47280">
    <property type="entry name" value="PHEOPHYTINASE, CHLOROPLASTIC"/>
    <property type="match status" value="1"/>
</dbReference>
<comment type="caution">
    <text evidence="2">The sequence shown here is derived from an EMBL/GenBank/DDBJ whole genome shotgun (WGS) entry which is preliminary data.</text>
</comment>
<proteinExistence type="predicted"/>
<dbReference type="EMBL" id="JAJFAZ020000004">
    <property type="protein sequence ID" value="KAI5336002.1"/>
    <property type="molecule type" value="Genomic_DNA"/>
</dbReference>
<protein>
    <recommendedName>
        <fullName evidence="4">Alpha/beta-Hydrolases superfamily protein</fullName>
    </recommendedName>
</protein>
<sequence length="287" mass="32168">MPTLRTVSFPQKYRPLRTSLVGLLGAAMGCTDSVFGIWGRRFPFGLAPCESHQGDFCIGSIEGCVDLGEKNYKCIYCGALFWLKESIQQQEEAYQPFLKQLNHQGGFRSLDTGENFKHVGPILSSGSSDGYVIKGEENESISETGEPVTKVLSPGLPDESKGESGAPVNSCFWEWKPEFSVHYEKAGCQTFGSLPVLFLPGFGVGSFHYEKQLKELGLDFRVRARQLNGWCVYLYLDDWCILWEDKVCKWRGSNWSSGSCKSAKEQDVNCVRESQEEAVSRRRFFAG</sequence>
<dbReference type="InterPro" id="IPR044211">
    <property type="entry name" value="PPH_chloroplastic"/>
</dbReference>
<dbReference type="Proteomes" id="UP001054821">
    <property type="component" value="Chromosome 4"/>
</dbReference>
<feature type="transmembrane region" description="Helical" evidence="1">
    <location>
        <begin position="20"/>
        <end position="39"/>
    </location>
</feature>
<dbReference type="GO" id="GO:0015996">
    <property type="term" value="P:chlorophyll catabolic process"/>
    <property type="evidence" value="ECO:0007669"/>
    <property type="project" value="InterPro"/>
</dbReference>
<dbReference type="PROSITE" id="PS51257">
    <property type="entry name" value="PROKAR_LIPOPROTEIN"/>
    <property type="match status" value="1"/>
</dbReference>
<evidence type="ECO:0008006" key="4">
    <source>
        <dbReference type="Google" id="ProtNLM"/>
    </source>
</evidence>